<organism evidence="2 3">
    <name type="scientific">Methyloceanibacter caenitepidi</name>
    <dbReference type="NCBI Taxonomy" id="1384459"/>
    <lineage>
        <taxon>Bacteria</taxon>
        <taxon>Pseudomonadati</taxon>
        <taxon>Pseudomonadota</taxon>
        <taxon>Alphaproteobacteria</taxon>
        <taxon>Hyphomicrobiales</taxon>
        <taxon>Hyphomicrobiaceae</taxon>
        <taxon>Methyloceanibacter</taxon>
    </lineage>
</organism>
<dbReference type="Proteomes" id="UP000031643">
    <property type="component" value="Chromosome"/>
</dbReference>
<feature type="region of interest" description="Disordered" evidence="1">
    <location>
        <begin position="1"/>
        <end position="36"/>
    </location>
</feature>
<feature type="compositionally biased region" description="Pro residues" evidence="1">
    <location>
        <begin position="187"/>
        <end position="197"/>
    </location>
</feature>
<feature type="region of interest" description="Disordered" evidence="1">
    <location>
        <begin position="118"/>
        <end position="137"/>
    </location>
</feature>
<dbReference type="OrthoDB" id="7568253at2"/>
<keyword evidence="3" id="KW-1185">Reference proteome</keyword>
<sequence>MARPQLKPNKYGKRPATVRSKLTNGTALHAEQVGDNKASRRFKDLVEAFGTELGGWASLSEVQRSLVRRLATITIQLEKLELQAARGEDINAEEYARIAGHQRRLFNDLNLIQDKAAPAEPAAAAPEPQPTYDAGKLHELPDDELLTLMNKMRRENAQMPLTSIFEWPRDQDIPRWKSPVDFKRKFPAPPPPTPEPEPVPEHEQEVPEDMMKAVLEILG</sequence>
<dbReference type="KEGG" id="mcg:GL4_2494"/>
<evidence type="ECO:0000256" key="1">
    <source>
        <dbReference type="SAM" id="MobiDB-lite"/>
    </source>
</evidence>
<gene>
    <name evidence="2" type="ORF">GL4_2494</name>
</gene>
<name>A0A0A8K4S5_9HYPH</name>
<dbReference type="RefSeq" id="WP_052464445.1">
    <property type="nucleotide sequence ID" value="NZ_AP014648.1"/>
</dbReference>
<protein>
    <submittedName>
        <fullName evidence="2">Uncharacterized protein</fullName>
    </submittedName>
</protein>
<dbReference type="EMBL" id="AP014648">
    <property type="protein sequence ID" value="BAQ17928.1"/>
    <property type="molecule type" value="Genomic_DNA"/>
</dbReference>
<feature type="region of interest" description="Disordered" evidence="1">
    <location>
        <begin position="176"/>
        <end position="206"/>
    </location>
</feature>
<reference evidence="2 3" key="1">
    <citation type="submission" date="2014-09" db="EMBL/GenBank/DDBJ databases">
        <title>Genome sequencing of Methyloceanibacter caenitepidi Gela4.</title>
        <authorList>
            <person name="Takeuchi M."/>
            <person name="Susumu S."/>
            <person name="Kamagata Y."/>
            <person name="Oshima K."/>
            <person name="Hattori M."/>
            <person name="Iwasaki W."/>
        </authorList>
    </citation>
    <scope>NUCLEOTIDE SEQUENCE [LARGE SCALE GENOMIC DNA]</scope>
    <source>
        <strain evidence="2 3">Gela4</strain>
    </source>
</reference>
<dbReference type="HOGENOM" id="CLU_1260205_0_0_5"/>
<dbReference type="AlphaFoldDB" id="A0A0A8K4S5"/>
<evidence type="ECO:0000313" key="3">
    <source>
        <dbReference type="Proteomes" id="UP000031643"/>
    </source>
</evidence>
<dbReference type="STRING" id="1384459.GL4_2494"/>
<accession>A0A0A8K4S5</accession>
<evidence type="ECO:0000313" key="2">
    <source>
        <dbReference type="EMBL" id="BAQ17928.1"/>
    </source>
</evidence>
<proteinExistence type="predicted"/>